<evidence type="ECO:0000256" key="2">
    <source>
        <dbReference type="ARBA" id="ARBA00022801"/>
    </source>
</evidence>
<evidence type="ECO:0000256" key="1">
    <source>
        <dbReference type="ARBA" id="ARBA00006625"/>
    </source>
</evidence>
<comment type="similarity">
    <text evidence="1">Belongs to the peptidase C59 family.</text>
</comment>
<accession>A0A2H9T3S4</accession>
<dbReference type="PROSITE" id="PS51257">
    <property type="entry name" value="PROKAR_LIPOPROTEIN"/>
    <property type="match status" value="1"/>
</dbReference>
<reference evidence="4" key="1">
    <citation type="journal article" date="2017" name="Appl. Environ. Microbiol.">
        <title>Molecular characterization of an Endozoicomonas-like organism causing infection in king scallop Pecten maximus L.</title>
        <authorList>
            <person name="Cano I."/>
            <person name="van Aerle R."/>
            <person name="Ross S."/>
            <person name="Verner-Jeffreys D.W."/>
            <person name="Paley R.K."/>
            <person name="Rimmer G."/>
            <person name="Ryder D."/>
            <person name="Hooper P."/>
            <person name="Stone D."/>
            <person name="Feist S.W."/>
        </authorList>
    </citation>
    <scope>NUCLEOTIDE SEQUENCE</scope>
</reference>
<organism evidence="4">
    <name type="scientific">invertebrate metagenome</name>
    <dbReference type="NCBI Taxonomy" id="1711999"/>
    <lineage>
        <taxon>unclassified sequences</taxon>
        <taxon>metagenomes</taxon>
        <taxon>organismal metagenomes</taxon>
    </lineage>
</organism>
<protein>
    <submittedName>
        <fullName evidence="4">Choloylglycine hydrolase</fullName>
        <ecNumber evidence="4">3.5.1.24</ecNumber>
    </submittedName>
</protein>
<dbReference type="PANTHER" id="PTHR35527:SF2">
    <property type="entry name" value="HYDROLASE"/>
    <property type="match status" value="1"/>
</dbReference>
<dbReference type="InterPro" id="IPR029055">
    <property type="entry name" value="Ntn_hydrolases_N"/>
</dbReference>
<dbReference type="AlphaFoldDB" id="A0A2H9T3S4"/>
<keyword evidence="2 4" id="KW-0378">Hydrolase</keyword>
<name>A0A2H9T3S4_9ZZZZ</name>
<dbReference type="Gene3D" id="3.60.60.10">
    <property type="entry name" value="Penicillin V Acylase, Chain A"/>
    <property type="match status" value="1"/>
</dbReference>
<dbReference type="InterPro" id="IPR052193">
    <property type="entry name" value="Peptidase_C59"/>
</dbReference>
<gene>
    <name evidence="4" type="primary">cbh_2</name>
    <name evidence="4" type="ORF">CI610_03190</name>
</gene>
<dbReference type="PANTHER" id="PTHR35527">
    <property type="entry name" value="CHOLOYLGLYCINE HYDROLASE"/>
    <property type="match status" value="1"/>
</dbReference>
<dbReference type="Pfam" id="PF02275">
    <property type="entry name" value="CBAH"/>
    <property type="match status" value="1"/>
</dbReference>
<dbReference type="GO" id="GO:0045302">
    <property type="term" value="F:choloylglycine hydrolase activity"/>
    <property type="evidence" value="ECO:0007669"/>
    <property type="project" value="UniProtKB-EC"/>
</dbReference>
<evidence type="ECO:0000259" key="3">
    <source>
        <dbReference type="Pfam" id="PF02275"/>
    </source>
</evidence>
<comment type="caution">
    <text evidence="4">The sequence shown here is derived from an EMBL/GenBank/DDBJ whole genome shotgun (WGS) entry which is preliminary data.</text>
</comment>
<dbReference type="SUPFAM" id="SSF56235">
    <property type="entry name" value="N-terminal nucleophile aminohydrolases (Ntn hydrolases)"/>
    <property type="match status" value="1"/>
</dbReference>
<dbReference type="EMBL" id="NSIT01000336">
    <property type="protein sequence ID" value="PJE77883.1"/>
    <property type="molecule type" value="Genomic_DNA"/>
</dbReference>
<feature type="domain" description="Choloylglycine hydrolase/NAAA C-terminal" evidence="3">
    <location>
        <begin position="26"/>
        <end position="321"/>
    </location>
</feature>
<dbReference type="EC" id="3.5.1.24" evidence="4"/>
<dbReference type="InterPro" id="IPR029132">
    <property type="entry name" value="CBAH/NAAA_C"/>
</dbReference>
<sequence>MLKKSCIVLSSMMLSGLALSQGVQACSHFSWSTQDHGVYIARTFDWMESGHPVAVYQPAGSAFVHDDIDVSTRYGYFATVIFGDHVTSGVNTKKLSVDTLYLPGTETPDQQEGKHKLAISKLEEYFLGQFDSVSDALKGLNKLNVYVDVTPSLNTGADNHLTVHFALADGRGDNAVIEFTDGKVKVWHGQEYHVVTNNPVYDQQLADWKKLQAQYGDVSTWTEDVKVPGNISGSDRFLLNSYRMVQLKEPASYVNGHVKAMSAITLSPQDSAHHAVNGKSFSYPSEYAITYSLDNDDAYIRYQMNDALTQYHINIGQLEKNNKAVSLDMTDPELAGDVTDQFHS</sequence>
<evidence type="ECO:0000313" key="4">
    <source>
        <dbReference type="EMBL" id="PJE77883.1"/>
    </source>
</evidence>
<proteinExistence type="inferred from homology"/>